<dbReference type="InterPro" id="IPR015421">
    <property type="entry name" value="PyrdxlP-dep_Trfase_major"/>
</dbReference>
<accession>A0A382TCT0</accession>
<protein>
    <recommendedName>
        <fullName evidence="2">Alanine--glyoxylate aminotransferase family protein</fullName>
    </recommendedName>
</protein>
<gene>
    <name evidence="1" type="ORF">METZ01_LOCUS372045</name>
</gene>
<proteinExistence type="predicted"/>
<dbReference type="SUPFAM" id="SSF53383">
    <property type="entry name" value="PLP-dependent transferases"/>
    <property type="match status" value="1"/>
</dbReference>
<feature type="non-terminal residue" evidence="1">
    <location>
        <position position="117"/>
    </location>
</feature>
<organism evidence="1">
    <name type="scientific">marine metagenome</name>
    <dbReference type="NCBI Taxonomy" id="408172"/>
    <lineage>
        <taxon>unclassified sequences</taxon>
        <taxon>metagenomes</taxon>
        <taxon>ecological metagenomes</taxon>
    </lineage>
</organism>
<dbReference type="Gene3D" id="3.40.640.10">
    <property type="entry name" value="Type I PLP-dependent aspartate aminotransferase-like (Major domain)"/>
    <property type="match status" value="1"/>
</dbReference>
<dbReference type="InterPro" id="IPR015424">
    <property type="entry name" value="PyrdxlP-dep_Trfase"/>
</dbReference>
<dbReference type="AlphaFoldDB" id="A0A382TCT0"/>
<evidence type="ECO:0008006" key="2">
    <source>
        <dbReference type="Google" id="ProtNLM"/>
    </source>
</evidence>
<name>A0A382TCT0_9ZZZZ</name>
<sequence length="117" mass="12819">MENLTIKAPTLTLTSGPVAIYPRVQEALSRPVPYDYDPYFQNIYEQVCLKAGRAMQSDRPALILHAEPAVAIEAAAASLISADDTVLNLASGVYGKGFGHWATRYCKRLTEVEVAYN</sequence>
<dbReference type="EMBL" id="UINC01135190">
    <property type="protein sequence ID" value="SVD19191.1"/>
    <property type="molecule type" value="Genomic_DNA"/>
</dbReference>
<reference evidence="1" key="1">
    <citation type="submission" date="2018-05" db="EMBL/GenBank/DDBJ databases">
        <authorList>
            <person name="Lanie J.A."/>
            <person name="Ng W.-L."/>
            <person name="Kazmierczak K.M."/>
            <person name="Andrzejewski T.M."/>
            <person name="Davidsen T.M."/>
            <person name="Wayne K.J."/>
            <person name="Tettelin H."/>
            <person name="Glass J.I."/>
            <person name="Rusch D."/>
            <person name="Podicherti R."/>
            <person name="Tsui H.-C.T."/>
            <person name="Winkler M.E."/>
        </authorList>
    </citation>
    <scope>NUCLEOTIDE SEQUENCE</scope>
</reference>
<evidence type="ECO:0000313" key="1">
    <source>
        <dbReference type="EMBL" id="SVD19191.1"/>
    </source>
</evidence>